<keyword evidence="3 4" id="KW-0012">Acyltransferase</keyword>
<dbReference type="GO" id="GO:0004057">
    <property type="term" value="F:arginyl-tRNA--protein transferase activity"/>
    <property type="evidence" value="ECO:0007669"/>
    <property type="project" value="InterPro"/>
</dbReference>
<dbReference type="Pfam" id="PF04376">
    <property type="entry name" value="ATE_N"/>
    <property type="match status" value="1"/>
</dbReference>
<dbReference type="NCBIfam" id="NF002341">
    <property type="entry name" value="PRK01305.1-1"/>
    <property type="match status" value="1"/>
</dbReference>
<accession>A0A6S6PIB8</accession>
<dbReference type="SUPFAM" id="SSF55729">
    <property type="entry name" value="Acyl-CoA N-acyltransferases (Nat)"/>
    <property type="match status" value="1"/>
</dbReference>
<evidence type="ECO:0000256" key="4">
    <source>
        <dbReference type="HAMAP-Rule" id="MF_00689"/>
    </source>
</evidence>
<dbReference type="InterPro" id="IPR017138">
    <property type="entry name" value="Asp_Glu_LeuTrfase"/>
</dbReference>
<evidence type="ECO:0000313" key="8">
    <source>
        <dbReference type="Proteomes" id="UP000515220"/>
    </source>
</evidence>
<comment type="similarity">
    <text evidence="4">Belongs to the R-transferase family. Bpt subfamily.</text>
</comment>
<gene>
    <name evidence="7" type="primary">ate</name>
    <name evidence="4" type="synonym">bpt</name>
    <name evidence="7" type="ORF">AAJCM20276_13240</name>
</gene>
<evidence type="ECO:0000256" key="3">
    <source>
        <dbReference type="ARBA" id="ARBA00023315"/>
    </source>
</evidence>
<organism evidence="7 8">
    <name type="scientific">Acetobacter aceti</name>
    <dbReference type="NCBI Taxonomy" id="435"/>
    <lineage>
        <taxon>Bacteria</taxon>
        <taxon>Pseudomonadati</taxon>
        <taxon>Pseudomonadota</taxon>
        <taxon>Alphaproteobacteria</taxon>
        <taxon>Acetobacterales</taxon>
        <taxon>Acetobacteraceae</taxon>
        <taxon>Acetobacter</taxon>
        <taxon>Acetobacter subgen. Acetobacter</taxon>
    </lineage>
</organism>
<dbReference type="EC" id="2.3.2.29" evidence="4"/>
<dbReference type="RefSeq" id="WP_099349020.1">
    <property type="nucleotide sequence ID" value="NZ_AP023326.1"/>
</dbReference>
<dbReference type="PANTHER" id="PTHR21367">
    <property type="entry name" value="ARGININE-TRNA-PROTEIN TRANSFERASE 1"/>
    <property type="match status" value="1"/>
</dbReference>
<keyword evidence="1 4" id="KW-0963">Cytoplasm</keyword>
<comment type="function">
    <text evidence="4">Functions in the N-end rule pathway of protein degradation where it conjugates Leu from its aminoacyl-tRNA to the N-termini of proteins containing an N-terminal aspartate or glutamate.</text>
</comment>
<dbReference type="HAMAP" id="MF_00689">
    <property type="entry name" value="Bpt"/>
    <property type="match status" value="1"/>
</dbReference>
<dbReference type="InterPro" id="IPR007472">
    <property type="entry name" value="N-end_Aminoacyl_Trfase_C"/>
</dbReference>
<sequence length="243" mass="27826">MTFSSRHPQFFYTTAPQPCPYLPDRMERKVVTDLSGPNAETLHDRLSRAGFRRSHAIAYAPVCNGCNACVPIRIPVQRFTPSRTQKRVFKANSDLQGFQVPAKATAEQFVLFRQYQLARHATGDMASMNFADYRSMIEDTPIDTFMVEFRSPENHLMAVSLVDALSDGLSAVYSFYDTTDSARSLGSFAVLWLIEHARRRRLPYVYLGYWIAQSRKMAYKTNFRPAEILSRGSWRDLDEQDLA</sequence>
<dbReference type="AlphaFoldDB" id="A0A6S6PIB8"/>
<proteinExistence type="inferred from homology"/>
<dbReference type="NCBIfam" id="NF002342">
    <property type="entry name" value="PRK01305.1-3"/>
    <property type="match status" value="1"/>
</dbReference>
<dbReference type="NCBIfam" id="NF002346">
    <property type="entry name" value="PRK01305.2-3"/>
    <property type="match status" value="1"/>
</dbReference>
<dbReference type="Proteomes" id="UP000515220">
    <property type="component" value="Chromosome"/>
</dbReference>
<name>A0A6S6PIB8_ACEAC</name>
<protein>
    <recommendedName>
        <fullName evidence="4">Aspartate/glutamate leucyltransferase</fullName>
        <ecNumber evidence="4">2.3.2.29</ecNumber>
    </recommendedName>
</protein>
<dbReference type="GO" id="GO:0005737">
    <property type="term" value="C:cytoplasm"/>
    <property type="evidence" value="ECO:0007669"/>
    <property type="project" value="UniProtKB-SubCell"/>
</dbReference>
<dbReference type="InterPro" id="IPR030700">
    <property type="entry name" value="N-end_Aminoacyl_Trfase"/>
</dbReference>
<evidence type="ECO:0000256" key="1">
    <source>
        <dbReference type="ARBA" id="ARBA00022490"/>
    </source>
</evidence>
<dbReference type="InterPro" id="IPR007471">
    <property type="entry name" value="N-end_Aminoacyl_Trfase_N"/>
</dbReference>
<comment type="subcellular location">
    <subcellularLocation>
        <location evidence="4">Cytoplasm</location>
    </subcellularLocation>
</comment>
<evidence type="ECO:0000313" key="7">
    <source>
        <dbReference type="EMBL" id="BCI66700.1"/>
    </source>
</evidence>
<feature type="domain" description="N-end aminoacyl transferase N-terminal" evidence="5">
    <location>
        <begin position="17"/>
        <end position="87"/>
    </location>
</feature>
<dbReference type="PIRSF" id="PIRSF037208">
    <property type="entry name" value="ATE_pro_prd"/>
    <property type="match status" value="1"/>
</dbReference>
<dbReference type="GO" id="GO:0008914">
    <property type="term" value="F:leucyl-tRNA--protein transferase activity"/>
    <property type="evidence" value="ECO:0007669"/>
    <property type="project" value="UniProtKB-UniRule"/>
</dbReference>
<dbReference type="InterPro" id="IPR016181">
    <property type="entry name" value="Acyl_CoA_acyltransferase"/>
</dbReference>
<dbReference type="GO" id="GO:0071596">
    <property type="term" value="P:ubiquitin-dependent protein catabolic process via the N-end rule pathway"/>
    <property type="evidence" value="ECO:0007669"/>
    <property type="project" value="InterPro"/>
</dbReference>
<feature type="domain" description="N-end rule aminoacyl transferase C-terminal" evidence="6">
    <location>
        <begin position="107"/>
        <end position="229"/>
    </location>
</feature>
<keyword evidence="2 4" id="KW-0808">Transferase</keyword>
<dbReference type="EMBL" id="AP023326">
    <property type="protein sequence ID" value="BCI66700.1"/>
    <property type="molecule type" value="Genomic_DNA"/>
</dbReference>
<reference evidence="7 8" key="1">
    <citation type="submission" date="2020-07" db="EMBL/GenBank/DDBJ databases">
        <title>Complete Genome Sequence of an acetic acid bacterium, Acetobacter aceti JCM20276.</title>
        <authorList>
            <person name="Hirose Y."/>
            <person name="Mihara H."/>
        </authorList>
    </citation>
    <scope>NUCLEOTIDE SEQUENCE [LARGE SCALE GENOMIC DNA]</scope>
    <source>
        <strain evidence="7 8">JCM20276</strain>
    </source>
</reference>
<evidence type="ECO:0000259" key="5">
    <source>
        <dbReference type="Pfam" id="PF04376"/>
    </source>
</evidence>
<evidence type="ECO:0000256" key="2">
    <source>
        <dbReference type="ARBA" id="ARBA00022679"/>
    </source>
</evidence>
<comment type="catalytic activity">
    <reaction evidence="4">
        <text>N-terminal L-glutamyl-[protein] + L-leucyl-tRNA(Leu) = N-terminal L-leucyl-L-glutamyl-[protein] + tRNA(Leu) + H(+)</text>
        <dbReference type="Rhea" id="RHEA:50412"/>
        <dbReference type="Rhea" id="RHEA-COMP:9613"/>
        <dbReference type="Rhea" id="RHEA-COMP:9622"/>
        <dbReference type="Rhea" id="RHEA-COMP:12664"/>
        <dbReference type="Rhea" id="RHEA-COMP:12668"/>
        <dbReference type="ChEBI" id="CHEBI:15378"/>
        <dbReference type="ChEBI" id="CHEBI:64721"/>
        <dbReference type="ChEBI" id="CHEBI:78442"/>
        <dbReference type="ChEBI" id="CHEBI:78494"/>
        <dbReference type="ChEBI" id="CHEBI:133041"/>
        <dbReference type="EC" id="2.3.2.29"/>
    </reaction>
</comment>
<evidence type="ECO:0000259" key="6">
    <source>
        <dbReference type="Pfam" id="PF04377"/>
    </source>
</evidence>
<dbReference type="NCBIfam" id="NF002343">
    <property type="entry name" value="PRK01305.1-4"/>
    <property type="match status" value="1"/>
</dbReference>
<dbReference type="Pfam" id="PF04377">
    <property type="entry name" value="ATE_C"/>
    <property type="match status" value="1"/>
</dbReference>
<dbReference type="PANTHER" id="PTHR21367:SF1">
    <property type="entry name" value="ARGINYL-TRNA--PROTEIN TRANSFERASE 1"/>
    <property type="match status" value="1"/>
</dbReference>
<comment type="catalytic activity">
    <reaction evidence="4">
        <text>N-terminal L-aspartyl-[protein] + L-leucyl-tRNA(Leu) = N-terminal L-leucyl-L-aspartyl-[protein] + tRNA(Leu) + H(+)</text>
        <dbReference type="Rhea" id="RHEA:50420"/>
        <dbReference type="Rhea" id="RHEA-COMP:9613"/>
        <dbReference type="Rhea" id="RHEA-COMP:9622"/>
        <dbReference type="Rhea" id="RHEA-COMP:12669"/>
        <dbReference type="Rhea" id="RHEA-COMP:12674"/>
        <dbReference type="ChEBI" id="CHEBI:15378"/>
        <dbReference type="ChEBI" id="CHEBI:64720"/>
        <dbReference type="ChEBI" id="CHEBI:78442"/>
        <dbReference type="ChEBI" id="CHEBI:78494"/>
        <dbReference type="ChEBI" id="CHEBI:133042"/>
        <dbReference type="EC" id="2.3.2.29"/>
    </reaction>
</comment>